<sequence>MLGVKSILEAETLAKKNKLLLTFKSQSGKYPSYQLVDKFSPTKNENPSIECNEMRREKQKRKMKQLVWSPKITDHDFAIKLASAKKWLREGDDVKVCVTGKADKDTFENLFLRFSNSIKSEATIKQKSISATGLKFVCHPIAANISVEKHEKQEDMTTISDTEDPNEIVNKEVESLIQKESSESKT</sequence>
<evidence type="ECO:0000313" key="5">
    <source>
        <dbReference type="EMBL" id="RWS09142.1"/>
    </source>
</evidence>
<organism evidence="6 7">
    <name type="scientific">Dinothrombium tinctorium</name>
    <dbReference type="NCBI Taxonomy" id="1965070"/>
    <lineage>
        <taxon>Eukaryota</taxon>
        <taxon>Metazoa</taxon>
        <taxon>Ecdysozoa</taxon>
        <taxon>Arthropoda</taxon>
        <taxon>Chelicerata</taxon>
        <taxon>Arachnida</taxon>
        <taxon>Acari</taxon>
        <taxon>Acariformes</taxon>
        <taxon>Trombidiformes</taxon>
        <taxon>Prostigmata</taxon>
        <taxon>Anystina</taxon>
        <taxon>Parasitengona</taxon>
        <taxon>Trombidioidea</taxon>
        <taxon>Trombidiidae</taxon>
        <taxon>Dinothrombium</taxon>
    </lineage>
</organism>
<keyword evidence="7" id="KW-1185">Reference proteome</keyword>
<dbReference type="EMBL" id="NCKU01002632">
    <property type="protein sequence ID" value="RWS09152.1"/>
    <property type="molecule type" value="Genomic_DNA"/>
</dbReference>
<dbReference type="Proteomes" id="UP000285301">
    <property type="component" value="Unassembled WGS sequence"/>
</dbReference>
<evidence type="ECO:0000256" key="4">
    <source>
        <dbReference type="SAM" id="MobiDB-lite"/>
    </source>
</evidence>
<comment type="similarity">
    <text evidence="1">Belongs to the IF-3 family.</text>
</comment>
<dbReference type="PANTHER" id="PTHR10938:SF0">
    <property type="entry name" value="TRANSLATION INITIATION FACTOR IF-3, MITOCHONDRIAL"/>
    <property type="match status" value="1"/>
</dbReference>
<evidence type="ECO:0000256" key="2">
    <source>
        <dbReference type="ARBA" id="ARBA00022540"/>
    </source>
</evidence>
<evidence type="ECO:0000256" key="1">
    <source>
        <dbReference type="ARBA" id="ARBA00005439"/>
    </source>
</evidence>
<reference evidence="6" key="2">
    <citation type="submission" date="2018-11" db="EMBL/GenBank/DDBJ databases">
        <title>Trombidioid mite genomics.</title>
        <authorList>
            <person name="Dong X."/>
        </authorList>
    </citation>
    <scope>NUCLEOTIDE SEQUENCE</scope>
    <source>
        <strain evidence="6">UoL-WK</strain>
    </source>
</reference>
<dbReference type="GO" id="GO:0032790">
    <property type="term" value="P:ribosome disassembly"/>
    <property type="evidence" value="ECO:0007669"/>
    <property type="project" value="TreeGrafter"/>
</dbReference>
<dbReference type="SUPFAM" id="SSF55200">
    <property type="entry name" value="Translation initiation factor IF3, C-terminal domain"/>
    <property type="match status" value="1"/>
</dbReference>
<dbReference type="OrthoDB" id="21573at2759"/>
<gene>
    <name evidence="6" type="ORF">B4U79_17717</name>
    <name evidence="5" type="ORF">B4U79_17719</name>
</gene>
<dbReference type="AlphaFoldDB" id="A0A3S3S1N1"/>
<keyword evidence="3" id="KW-0648">Protein biosynthesis</keyword>
<evidence type="ECO:0000256" key="3">
    <source>
        <dbReference type="ARBA" id="ARBA00022917"/>
    </source>
</evidence>
<proteinExistence type="inferred from homology"/>
<evidence type="ECO:0000313" key="7">
    <source>
        <dbReference type="Proteomes" id="UP000285301"/>
    </source>
</evidence>
<comment type="caution">
    <text evidence="6">The sequence shown here is derived from an EMBL/GenBank/DDBJ whole genome shotgun (WGS) entry which is preliminary data.</text>
</comment>
<dbReference type="InterPro" id="IPR001288">
    <property type="entry name" value="Translation_initiation_fac_3"/>
</dbReference>
<evidence type="ECO:0000313" key="6">
    <source>
        <dbReference type="EMBL" id="RWS09152.1"/>
    </source>
</evidence>
<keyword evidence="2 6" id="KW-0396">Initiation factor</keyword>
<accession>A0A3S3S1N1</accession>
<dbReference type="GO" id="GO:0043022">
    <property type="term" value="F:ribosome binding"/>
    <property type="evidence" value="ECO:0007669"/>
    <property type="project" value="TreeGrafter"/>
</dbReference>
<dbReference type="GO" id="GO:0003743">
    <property type="term" value="F:translation initiation factor activity"/>
    <property type="evidence" value="ECO:0007669"/>
    <property type="project" value="UniProtKB-KW"/>
</dbReference>
<dbReference type="EMBL" id="NCKU01002633">
    <property type="protein sequence ID" value="RWS09142.1"/>
    <property type="molecule type" value="Genomic_DNA"/>
</dbReference>
<dbReference type="PANTHER" id="PTHR10938">
    <property type="entry name" value="TRANSLATION INITIATION FACTOR IF-3"/>
    <property type="match status" value="1"/>
</dbReference>
<name>A0A3S3S1N1_9ACAR</name>
<dbReference type="InterPro" id="IPR036788">
    <property type="entry name" value="T_IF-3_C_sf"/>
</dbReference>
<dbReference type="Gene3D" id="3.30.110.10">
    <property type="entry name" value="Translation initiation factor 3 (IF-3), C-terminal domain"/>
    <property type="match status" value="1"/>
</dbReference>
<protein>
    <submittedName>
        <fullName evidence="6">Translation initiation factor IF-3-like protein</fullName>
    </submittedName>
</protein>
<reference evidence="6 7" key="1">
    <citation type="journal article" date="2018" name="Gigascience">
        <title>Genomes of trombidid mites reveal novel predicted allergens and laterally-transferred genes associated with secondary metabolism.</title>
        <authorList>
            <person name="Dong X."/>
            <person name="Chaisiri K."/>
            <person name="Xia D."/>
            <person name="Armstrong S.D."/>
            <person name="Fang Y."/>
            <person name="Donnelly M.J."/>
            <person name="Kadowaki T."/>
            <person name="McGarry J.W."/>
            <person name="Darby A.C."/>
            <person name="Makepeace B.L."/>
        </authorList>
    </citation>
    <scope>NUCLEOTIDE SEQUENCE [LARGE SCALE GENOMIC DNA]</scope>
    <source>
        <strain evidence="6">UoL-WK</strain>
    </source>
</reference>
<feature type="region of interest" description="Disordered" evidence="4">
    <location>
        <begin position="150"/>
        <end position="186"/>
    </location>
</feature>